<feature type="compositionally biased region" description="Low complexity" evidence="1">
    <location>
        <begin position="119"/>
        <end position="130"/>
    </location>
</feature>
<feature type="region of interest" description="Disordered" evidence="1">
    <location>
        <begin position="76"/>
        <end position="130"/>
    </location>
</feature>
<gene>
    <name evidence="3" type="ORF">AVDCRST_MAG79-2773</name>
</gene>
<feature type="transmembrane region" description="Helical" evidence="2">
    <location>
        <begin position="53"/>
        <end position="74"/>
    </location>
</feature>
<proteinExistence type="predicted"/>
<reference evidence="3" key="1">
    <citation type="submission" date="2020-02" db="EMBL/GenBank/DDBJ databases">
        <authorList>
            <person name="Meier V. D."/>
        </authorList>
    </citation>
    <scope>NUCLEOTIDE SEQUENCE</scope>
    <source>
        <strain evidence="3">AVDCRST_MAG79</strain>
    </source>
</reference>
<feature type="transmembrane region" description="Helical" evidence="2">
    <location>
        <begin position="12"/>
        <end position="33"/>
    </location>
</feature>
<feature type="compositionally biased region" description="Low complexity" evidence="1">
    <location>
        <begin position="87"/>
        <end position="110"/>
    </location>
</feature>
<keyword evidence="2" id="KW-1133">Transmembrane helix</keyword>
<organism evidence="3">
    <name type="scientific">uncultured Thermoleophilia bacterium</name>
    <dbReference type="NCBI Taxonomy" id="1497501"/>
    <lineage>
        <taxon>Bacteria</taxon>
        <taxon>Bacillati</taxon>
        <taxon>Actinomycetota</taxon>
        <taxon>Thermoleophilia</taxon>
        <taxon>environmental samples</taxon>
    </lineage>
</organism>
<dbReference type="AlphaFoldDB" id="A0A6J4UIT6"/>
<evidence type="ECO:0000313" key="3">
    <source>
        <dbReference type="EMBL" id="CAA9551885.1"/>
    </source>
</evidence>
<accession>A0A6J4UIT6</accession>
<protein>
    <recommendedName>
        <fullName evidence="4">Lipopolysaccharide assembly protein A domain-containing protein</fullName>
    </recommendedName>
</protein>
<name>A0A6J4UIT6_9ACTN</name>
<sequence>MKLPRGRADPERLVYGLLALLALIVIYLVAFVLSNTTTVPVSFVLFDTDASLIWVMLICTLLGLVAGVAASRLVTGRRAGGSGSGRGARTTAGTAPVGARPMPAATSSADADTDPSPPAGGAASPPAGGA</sequence>
<evidence type="ECO:0000256" key="1">
    <source>
        <dbReference type="SAM" id="MobiDB-lite"/>
    </source>
</evidence>
<keyword evidence="2" id="KW-0472">Membrane</keyword>
<keyword evidence="2" id="KW-0812">Transmembrane</keyword>
<evidence type="ECO:0008006" key="4">
    <source>
        <dbReference type="Google" id="ProtNLM"/>
    </source>
</evidence>
<evidence type="ECO:0000256" key="2">
    <source>
        <dbReference type="SAM" id="Phobius"/>
    </source>
</evidence>
<dbReference type="EMBL" id="CADCWC010000432">
    <property type="protein sequence ID" value="CAA9551885.1"/>
    <property type="molecule type" value="Genomic_DNA"/>
</dbReference>